<protein>
    <recommendedName>
        <fullName evidence="5">LTXXQ motif family protein</fullName>
    </recommendedName>
</protein>
<name>A0ABT1C4U8_9HYPH</name>
<feature type="region of interest" description="Disordered" evidence="1">
    <location>
        <begin position="112"/>
        <end position="167"/>
    </location>
</feature>
<feature type="compositionally biased region" description="Pro residues" evidence="1">
    <location>
        <begin position="254"/>
        <end position="272"/>
    </location>
</feature>
<dbReference type="RefSeq" id="WP_252816282.1">
    <property type="nucleotide sequence ID" value="NZ_JAMXQS010000002.1"/>
</dbReference>
<feature type="region of interest" description="Disordered" evidence="1">
    <location>
        <begin position="24"/>
        <end position="71"/>
    </location>
</feature>
<sequence>MSTKRNILAAALAAGIALPVGAYAQQGGFDDGNRGGPRQERGDKDWRDRDGRGGPGGWRHHGPRHGERRGPGMLWNVAEKLSAAEVALGITAEQEPAWRNFTGAVVAFVQAGRGGPMAQPPGDEDDGPEAAAPDAGPADEAGAPPAPDAADETVDQADAGVLDDLRGVQRMERFLDRSIARGQAAERVKTALDGLSAVLTPEQARTADRLLAELGPRHGPRHGPGRDGWGGPKGPRGPEGRGPGRGPDNRGGETPPPPPPPAGEAPAPAQPQ</sequence>
<evidence type="ECO:0000256" key="2">
    <source>
        <dbReference type="SAM" id="SignalP"/>
    </source>
</evidence>
<feature type="compositionally biased region" description="Basic and acidic residues" evidence="1">
    <location>
        <begin position="31"/>
        <end position="52"/>
    </location>
</feature>
<dbReference type="EMBL" id="JAMXQS010000002">
    <property type="protein sequence ID" value="MCO6048981.1"/>
    <property type="molecule type" value="Genomic_DNA"/>
</dbReference>
<evidence type="ECO:0000313" key="3">
    <source>
        <dbReference type="EMBL" id="MCO6048981.1"/>
    </source>
</evidence>
<proteinExistence type="predicted"/>
<evidence type="ECO:0000313" key="4">
    <source>
        <dbReference type="Proteomes" id="UP001205906"/>
    </source>
</evidence>
<reference evidence="3 4" key="1">
    <citation type="submission" date="2022-06" db="EMBL/GenBank/DDBJ databases">
        <title>Mesorhizobium sp. strain RP14 Genome sequencing and assembly.</title>
        <authorList>
            <person name="Kim I."/>
        </authorList>
    </citation>
    <scope>NUCLEOTIDE SEQUENCE [LARGE SCALE GENOMIC DNA]</scope>
    <source>
        <strain evidence="4">RP14(2022)</strain>
    </source>
</reference>
<feature type="compositionally biased region" description="Low complexity" evidence="1">
    <location>
        <begin position="129"/>
        <end position="143"/>
    </location>
</feature>
<keyword evidence="2" id="KW-0732">Signal</keyword>
<gene>
    <name evidence="3" type="ORF">NGM99_04150</name>
</gene>
<evidence type="ECO:0000256" key="1">
    <source>
        <dbReference type="SAM" id="MobiDB-lite"/>
    </source>
</evidence>
<comment type="caution">
    <text evidence="3">The sequence shown here is derived from an EMBL/GenBank/DDBJ whole genome shotgun (WGS) entry which is preliminary data.</text>
</comment>
<evidence type="ECO:0008006" key="5">
    <source>
        <dbReference type="Google" id="ProtNLM"/>
    </source>
</evidence>
<organism evidence="3 4">
    <name type="scientific">Mesorhizobium liriopis</name>
    <dbReference type="NCBI Taxonomy" id="2953882"/>
    <lineage>
        <taxon>Bacteria</taxon>
        <taxon>Pseudomonadati</taxon>
        <taxon>Pseudomonadota</taxon>
        <taxon>Alphaproteobacteria</taxon>
        <taxon>Hyphomicrobiales</taxon>
        <taxon>Phyllobacteriaceae</taxon>
        <taxon>Mesorhizobium</taxon>
    </lineage>
</organism>
<accession>A0ABT1C4U8</accession>
<feature type="signal peptide" evidence="2">
    <location>
        <begin position="1"/>
        <end position="24"/>
    </location>
</feature>
<keyword evidence="4" id="KW-1185">Reference proteome</keyword>
<feature type="region of interest" description="Disordered" evidence="1">
    <location>
        <begin position="207"/>
        <end position="272"/>
    </location>
</feature>
<feature type="chain" id="PRO_5045169868" description="LTXXQ motif family protein" evidence="2">
    <location>
        <begin position="25"/>
        <end position="272"/>
    </location>
</feature>
<dbReference type="Proteomes" id="UP001205906">
    <property type="component" value="Unassembled WGS sequence"/>
</dbReference>